<dbReference type="Gene3D" id="3.30.565.10">
    <property type="entry name" value="Histidine kinase-like ATPase, C-terminal domain"/>
    <property type="match status" value="1"/>
</dbReference>
<dbReference type="PANTHER" id="PTHR34220:SF7">
    <property type="entry name" value="SENSOR HISTIDINE KINASE YPDA"/>
    <property type="match status" value="1"/>
</dbReference>
<dbReference type="SUPFAM" id="SSF55874">
    <property type="entry name" value="ATPase domain of HSP90 chaperone/DNA topoisomerase II/histidine kinase"/>
    <property type="match status" value="1"/>
</dbReference>
<keyword evidence="8" id="KW-0418">Kinase</keyword>
<dbReference type="InterPro" id="IPR003660">
    <property type="entry name" value="HAMP_dom"/>
</dbReference>
<accession>A0A3D9KQT9</accession>
<dbReference type="PANTHER" id="PTHR34220">
    <property type="entry name" value="SENSOR HISTIDINE KINASE YPDA"/>
    <property type="match status" value="1"/>
</dbReference>
<dbReference type="Pfam" id="PF06580">
    <property type="entry name" value="His_kinase"/>
    <property type="match status" value="1"/>
</dbReference>
<evidence type="ECO:0000256" key="3">
    <source>
        <dbReference type="ARBA" id="ARBA00022553"/>
    </source>
</evidence>
<dbReference type="Pfam" id="PF00672">
    <property type="entry name" value="HAMP"/>
    <property type="match status" value="1"/>
</dbReference>
<dbReference type="GO" id="GO:0000155">
    <property type="term" value="F:phosphorelay sensor kinase activity"/>
    <property type="evidence" value="ECO:0007669"/>
    <property type="project" value="InterPro"/>
</dbReference>
<comment type="subcellular location">
    <subcellularLocation>
        <location evidence="1">Cell membrane</location>
        <topology evidence="1">Multi-pass membrane protein</topology>
    </subcellularLocation>
</comment>
<gene>
    <name evidence="8" type="ORF">DFP98_10134</name>
</gene>
<evidence type="ECO:0000313" key="9">
    <source>
        <dbReference type="Proteomes" id="UP000256977"/>
    </source>
</evidence>
<proteinExistence type="predicted"/>
<keyword evidence="3" id="KW-0597">Phosphoprotein</keyword>
<evidence type="ECO:0000256" key="4">
    <source>
        <dbReference type="ARBA" id="ARBA00022679"/>
    </source>
</evidence>
<protein>
    <submittedName>
        <fullName evidence="8">Two-component system sensor histidine kinase YesM</fullName>
    </submittedName>
</protein>
<dbReference type="OrthoDB" id="2490356at2"/>
<dbReference type="PROSITE" id="PS50885">
    <property type="entry name" value="HAMP"/>
    <property type="match status" value="1"/>
</dbReference>
<dbReference type="SMART" id="SM00304">
    <property type="entry name" value="HAMP"/>
    <property type="match status" value="1"/>
</dbReference>
<evidence type="ECO:0000256" key="6">
    <source>
        <dbReference type="SAM" id="Phobius"/>
    </source>
</evidence>
<dbReference type="InterPro" id="IPR036890">
    <property type="entry name" value="HATPase_C_sf"/>
</dbReference>
<dbReference type="Proteomes" id="UP000256977">
    <property type="component" value="Unassembled WGS sequence"/>
</dbReference>
<dbReference type="AlphaFoldDB" id="A0A3D9KQT9"/>
<evidence type="ECO:0000256" key="2">
    <source>
        <dbReference type="ARBA" id="ARBA00022475"/>
    </source>
</evidence>
<name>A0A3D9KQT9_9BACL</name>
<dbReference type="Gene3D" id="6.10.340.10">
    <property type="match status" value="1"/>
</dbReference>
<dbReference type="CDD" id="cd06225">
    <property type="entry name" value="HAMP"/>
    <property type="match status" value="1"/>
</dbReference>
<dbReference type="SUPFAM" id="SSF158472">
    <property type="entry name" value="HAMP domain-like"/>
    <property type="match status" value="1"/>
</dbReference>
<keyword evidence="5 6" id="KW-0472">Membrane</keyword>
<keyword evidence="9" id="KW-1185">Reference proteome</keyword>
<keyword evidence="4" id="KW-0808">Transferase</keyword>
<evidence type="ECO:0000313" key="8">
    <source>
        <dbReference type="EMBL" id="RED89063.1"/>
    </source>
</evidence>
<keyword evidence="6" id="KW-0812">Transmembrane</keyword>
<sequence>MRWLPFKRLPTSGFNIFQKLLVAFLLAIIPILLISMLINRSGESSVSKEITNSLKSNARFYLSSFELEMERVIRMKQQYILDNDVQDLMMFHMIYSDADIVYAIQDIKRRLQQFQDSSLFVHELKLYMPELNTTIHNRLIDKELPELDLQALEKLYESDKRIYPLGDHLILGERYPQRGPNELPAKLWLEVVLSKANMESSLREISTYNGGESLIVDHDGTWSLGSLPQKDMPLGELLHLIPVGGERKDPQRGFGRFTIGDKPYIYAYESSKLLDASLVVYVPENSFLGPIKWYKQLYWLLAVTSLLVMIFFSTWIYKLVHQPMYRLTGAFRRLEKGDFDSQLTDDRKDEFNYLYQQFNKMSGRLQQLIKDVFEHELRLNRAELKQLQAQINPHFLYNIFFLLNRIIQLDDMDNAKKLTQHLGQFFRFITRNKEDEIQLGEEMAHIEAYTGIQKLRFGSKLSVEIETLPDGAGNLEVPRLILQPIVENAFEYGLEDHLDKGVLHIWPELEELHLTIHVEDNGENLSNEKLAELDLLIKDTKRDIETTGVVNIHRRLQLKFGDSSGLTVKRSSLGGLHVAIRLPLGTTLETLGGNLHVPTIDR</sequence>
<feature type="transmembrane region" description="Helical" evidence="6">
    <location>
        <begin position="297"/>
        <end position="317"/>
    </location>
</feature>
<reference evidence="8 9" key="1">
    <citation type="submission" date="2018-07" db="EMBL/GenBank/DDBJ databases">
        <title>Genomic Encyclopedia of Type Strains, Phase III (KMG-III): the genomes of soil and plant-associated and newly described type strains.</title>
        <authorList>
            <person name="Whitman W."/>
        </authorList>
    </citation>
    <scope>NUCLEOTIDE SEQUENCE [LARGE SCALE GENOMIC DNA]</scope>
    <source>
        <strain evidence="8 9">CECT 7287</strain>
    </source>
</reference>
<organism evidence="8 9">
    <name type="scientific">Cohnella phaseoli</name>
    <dbReference type="NCBI Taxonomy" id="456490"/>
    <lineage>
        <taxon>Bacteria</taxon>
        <taxon>Bacillati</taxon>
        <taxon>Bacillota</taxon>
        <taxon>Bacilli</taxon>
        <taxon>Bacillales</taxon>
        <taxon>Paenibacillaceae</taxon>
        <taxon>Cohnella</taxon>
    </lineage>
</organism>
<keyword evidence="6" id="KW-1133">Transmembrane helix</keyword>
<dbReference type="GO" id="GO:0005886">
    <property type="term" value="C:plasma membrane"/>
    <property type="evidence" value="ECO:0007669"/>
    <property type="project" value="UniProtKB-SubCell"/>
</dbReference>
<dbReference type="InterPro" id="IPR050640">
    <property type="entry name" value="Bact_2-comp_sensor_kinase"/>
</dbReference>
<dbReference type="InterPro" id="IPR010559">
    <property type="entry name" value="Sig_transdc_His_kin_internal"/>
</dbReference>
<evidence type="ECO:0000256" key="5">
    <source>
        <dbReference type="ARBA" id="ARBA00023136"/>
    </source>
</evidence>
<evidence type="ECO:0000256" key="1">
    <source>
        <dbReference type="ARBA" id="ARBA00004651"/>
    </source>
</evidence>
<feature type="transmembrane region" description="Helical" evidence="6">
    <location>
        <begin position="20"/>
        <end position="38"/>
    </location>
</feature>
<dbReference type="EMBL" id="QRDZ01000001">
    <property type="protein sequence ID" value="RED89063.1"/>
    <property type="molecule type" value="Genomic_DNA"/>
</dbReference>
<comment type="caution">
    <text evidence="8">The sequence shown here is derived from an EMBL/GenBank/DDBJ whole genome shotgun (WGS) entry which is preliminary data.</text>
</comment>
<evidence type="ECO:0000259" key="7">
    <source>
        <dbReference type="PROSITE" id="PS50885"/>
    </source>
</evidence>
<keyword evidence="2" id="KW-1003">Cell membrane</keyword>
<feature type="domain" description="HAMP" evidence="7">
    <location>
        <begin position="318"/>
        <end position="370"/>
    </location>
</feature>